<comment type="caution">
    <text evidence="1">The sequence shown here is derived from an EMBL/GenBank/DDBJ whole genome shotgun (WGS) entry which is preliminary data.</text>
</comment>
<organism evidence="1">
    <name type="scientific">marine sediment metagenome</name>
    <dbReference type="NCBI Taxonomy" id="412755"/>
    <lineage>
        <taxon>unclassified sequences</taxon>
        <taxon>metagenomes</taxon>
        <taxon>ecological metagenomes</taxon>
    </lineage>
</organism>
<dbReference type="EMBL" id="BARW01001462">
    <property type="protein sequence ID" value="GAI60132.1"/>
    <property type="molecule type" value="Genomic_DNA"/>
</dbReference>
<reference evidence="1" key="1">
    <citation type="journal article" date="2014" name="Front. Microbiol.">
        <title>High frequency of phylogenetically diverse reductive dehalogenase-homologous genes in deep subseafloor sedimentary metagenomes.</title>
        <authorList>
            <person name="Kawai M."/>
            <person name="Futagami T."/>
            <person name="Toyoda A."/>
            <person name="Takaki Y."/>
            <person name="Nishi S."/>
            <person name="Hori S."/>
            <person name="Arai W."/>
            <person name="Tsubouchi T."/>
            <person name="Morono Y."/>
            <person name="Uchiyama I."/>
            <person name="Ito T."/>
            <person name="Fujiyama A."/>
            <person name="Inagaki F."/>
            <person name="Takami H."/>
        </authorList>
    </citation>
    <scope>NUCLEOTIDE SEQUENCE</scope>
    <source>
        <strain evidence="1">Expedition CK06-06</strain>
    </source>
</reference>
<dbReference type="AlphaFoldDB" id="X1PV79"/>
<accession>X1PV79</accession>
<proteinExistence type="predicted"/>
<evidence type="ECO:0000313" key="1">
    <source>
        <dbReference type="EMBL" id="GAI60132.1"/>
    </source>
</evidence>
<gene>
    <name evidence="1" type="ORF">S12H4_04651</name>
</gene>
<sequence length="165" mass="17298">MARSDSFFIRATLDCGNSNGYQQNAIDLGAYVDALGKSVLRIHNIAVTFSDNTGRSSTVNSEAAAQFQLLTQSQTNIVLPSNRSVISSGKIAVDGAGGVATYVSTDYDNLPQLWTNGYLVAVDTIFIGGAASTGFAGDVYCSVTMECTVETMTQAAAMALSLSQQ</sequence>
<name>X1PV79_9ZZZZ</name>
<protein>
    <submittedName>
        <fullName evidence="1">Uncharacterized protein</fullName>
    </submittedName>
</protein>